<dbReference type="EMBL" id="MK558262">
    <property type="protein sequence ID" value="QDL57026.1"/>
    <property type="molecule type" value="Genomic_DNA"/>
</dbReference>
<accession>A0AAE6LC88</accession>
<feature type="transmembrane region" description="Helical" evidence="1">
    <location>
        <begin position="189"/>
        <end position="209"/>
    </location>
</feature>
<reference evidence="2" key="1">
    <citation type="journal article" date="2019" name="Viruses">
        <title>A Nymphalid-Infecting Group I Alphabaculovirus Isolated from the Major Passion Fruit Caterpillar Pest Dione juno juno (Lepidoptera: Nymphalidae).</title>
        <authorList>
            <person name="Ribeiro B.M."/>
            <person name="Dos Santos E.R."/>
            <person name="Trentin L.B."/>
            <person name="da Silva L.A."/>
            <person name="de Melo F.L."/>
            <person name="Kitajima E.W."/>
            <person name="Ardisson-Araujo D.M.P."/>
        </authorList>
    </citation>
    <scope>NUCLEOTIDE SEQUENCE</scope>
    <source>
        <strain evidence="2">Araguari-MG</strain>
    </source>
</reference>
<evidence type="ECO:0000313" key="3">
    <source>
        <dbReference type="Proteomes" id="UP000831804"/>
    </source>
</evidence>
<sequence>MNVFRRCCQYTRLSNASVAVTQFSLVNMSLINVTLCVYGIIVAAYLSTTTNIFEEIQFLQYWLMLSLLISGHINVPLCFKQNKTEADEVVYELKMLHAMYLANVLVRYGVINTAHSALSASLIVNLVHCCGLVLLLVELIVLLQHTLGTYSDYRYAKACFMLMVFVAAGITIVLMNANRLNFDFVYNNSFVIMVMLSFGYLSTAIVWAVRKEIANSNLQRVQVASAFTDPPPSFAAVEMQDLLKINPNVPCKKCLMQQ</sequence>
<evidence type="ECO:0000256" key="1">
    <source>
        <dbReference type="SAM" id="Phobius"/>
    </source>
</evidence>
<feature type="transmembrane region" description="Helical" evidence="1">
    <location>
        <begin position="20"/>
        <end position="46"/>
    </location>
</feature>
<keyword evidence="1" id="KW-0472">Membrane</keyword>
<feature type="transmembrane region" description="Helical" evidence="1">
    <location>
        <begin position="91"/>
        <end position="110"/>
    </location>
</feature>
<feature type="transmembrane region" description="Helical" evidence="1">
    <location>
        <begin position="155"/>
        <end position="177"/>
    </location>
</feature>
<feature type="transmembrane region" description="Helical" evidence="1">
    <location>
        <begin position="58"/>
        <end position="79"/>
    </location>
</feature>
<keyword evidence="1" id="KW-0812">Transmembrane</keyword>
<dbReference type="Proteomes" id="UP000831804">
    <property type="component" value="Segment"/>
</dbReference>
<protein>
    <submittedName>
        <fullName evidence="2">Uncharacterized protein</fullName>
    </submittedName>
</protein>
<organism evidence="2 3">
    <name type="scientific">Dione juno nucleopolyhedrovirus</name>
    <dbReference type="NCBI Taxonomy" id="2594175"/>
    <lineage>
        <taxon>Viruses</taxon>
        <taxon>Viruses incertae sedis</taxon>
        <taxon>Naldaviricetes</taxon>
        <taxon>Lefavirales</taxon>
        <taxon>Baculoviridae</taxon>
        <taxon>Alphabaculovirus</taxon>
        <taxon>Alphabaculovirus dijunonis</taxon>
    </lineage>
</organism>
<keyword evidence="3" id="KW-1185">Reference proteome</keyword>
<keyword evidence="1" id="KW-1133">Transmembrane helix</keyword>
<name>A0AAE6LC88_9ABAC</name>
<proteinExistence type="predicted"/>
<evidence type="ECO:0000313" key="2">
    <source>
        <dbReference type="EMBL" id="QDL57026.1"/>
    </source>
</evidence>
<gene>
    <name evidence="2" type="ORF">DijuNPV-ORF-42</name>
</gene>
<feature type="transmembrane region" description="Helical" evidence="1">
    <location>
        <begin position="122"/>
        <end position="143"/>
    </location>
</feature>